<dbReference type="Pfam" id="PF19843">
    <property type="entry name" value="DUF6318"/>
    <property type="match status" value="1"/>
</dbReference>
<keyword evidence="4" id="KW-1185">Reference proteome</keyword>
<proteinExistence type="predicted"/>
<accession>A0A199NT74</accession>
<evidence type="ECO:0000256" key="1">
    <source>
        <dbReference type="SAM" id="MobiDB-lite"/>
    </source>
</evidence>
<feature type="region of interest" description="Disordered" evidence="1">
    <location>
        <begin position="27"/>
        <end position="82"/>
    </location>
</feature>
<dbReference type="EMBL" id="LJBJ02000012">
    <property type="protein sequence ID" value="OAX51798.1"/>
    <property type="molecule type" value="Genomic_DNA"/>
</dbReference>
<protein>
    <recommendedName>
        <fullName evidence="2">DUF6318 domain-containing protein</fullName>
    </recommendedName>
</protein>
<dbReference type="PROSITE" id="PS51257">
    <property type="entry name" value="PROKAR_LIPOPROTEIN"/>
    <property type="match status" value="1"/>
</dbReference>
<name>A0A199NT74_9MICC</name>
<evidence type="ECO:0000313" key="4">
    <source>
        <dbReference type="Proteomes" id="UP000053171"/>
    </source>
</evidence>
<dbReference type="AlphaFoldDB" id="A0A199NT74"/>
<evidence type="ECO:0000313" key="3">
    <source>
        <dbReference type="EMBL" id="OAX51798.1"/>
    </source>
</evidence>
<feature type="compositionally biased region" description="Low complexity" evidence="1">
    <location>
        <begin position="30"/>
        <end position="57"/>
    </location>
</feature>
<dbReference type="Proteomes" id="UP000053171">
    <property type="component" value="Unassembled WGS sequence"/>
</dbReference>
<organism evidence="3 4">
    <name type="scientific">Rothia kristinae</name>
    <dbReference type="NCBI Taxonomy" id="37923"/>
    <lineage>
        <taxon>Bacteria</taxon>
        <taxon>Bacillati</taxon>
        <taxon>Actinomycetota</taxon>
        <taxon>Actinomycetes</taxon>
        <taxon>Micrococcales</taxon>
        <taxon>Micrococcaceae</taxon>
        <taxon>Rothia</taxon>
    </lineage>
</organism>
<dbReference type="RefSeq" id="WP_058731183.1">
    <property type="nucleotide sequence ID" value="NZ_JAIUDH010000001.1"/>
</dbReference>
<feature type="domain" description="DUF6318" evidence="2">
    <location>
        <begin position="59"/>
        <end position="210"/>
    </location>
</feature>
<comment type="caution">
    <text evidence="3">The sequence shown here is derived from an EMBL/GenBank/DDBJ whole genome shotgun (WGS) entry which is preliminary data.</text>
</comment>
<reference evidence="3" key="1">
    <citation type="submission" date="2016-06" db="EMBL/GenBank/DDBJ databases">
        <title>Identification of putative biosynthetic pathways for the production of bioactive secondary metabolites by the marine actinomycete Kocuria kristinae RUTW2-3.</title>
        <authorList>
            <person name="Waterworth S.C."/>
            <person name="Walmsley T.A."/>
            <person name="Matongo T."/>
            <person name="Davies-Coleman M.T."/>
            <person name="Dorrington R.A."/>
        </authorList>
    </citation>
    <scope>NUCLEOTIDE SEQUENCE [LARGE SCALE GENOMIC DNA]</scope>
    <source>
        <strain evidence="3">RUTW2-3</strain>
    </source>
</reference>
<gene>
    <name evidence="3" type="ORF">AN277_0207050</name>
</gene>
<sequence>MARSHRPASSLAPLVLAGALLLSGCGGESSGEVVGTADPQASASASAGGAGSPSASSTGYEKATPEHPARNVPVPSLPDVGREETDAGARAFLQYWADSLNYLLQTGDPQYVREAMSADNDQFTKVMENYERYYREGKWSVGTEQQIDIKAQELTKNPDGEWMINVSLNRTPGKIYSRSGMDEGIAGQDFNNQPLEAYLTRDQGVWKLSGFGGIQDVDYGL</sequence>
<evidence type="ECO:0000259" key="2">
    <source>
        <dbReference type="Pfam" id="PF19843"/>
    </source>
</evidence>
<dbReference type="InterPro" id="IPR046281">
    <property type="entry name" value="DUF6318"/>
</dbReference>